<proteinExistence type="predicted"/>
<dbReference type="AlphaFoldDB" id="X0Z0Z6"/>
<comment type="caution">
    <text evidence="2">The sequence shown here is derived from an EMBL/GenBank/DDBJ whole genome shotgun (WGS) entry which is preliminary data.</text>
</comment>
<accession>X0Z0Z6</accession>
<feature type="region of interest" description="Disordered" evidence="1">
    <location>
        <begin position="1"/>
        <end position="44"/>
    </location>
</feature>
<evidence type="ECO:0008006" key="3">
    <source>
        <dbReference type="Google" id="ProtNLM"/>
    </source>
</evidence>
<gene>
    <name evidence="2" type="ORF">S01H4_18983</name>
</gene>
<organism evidence="2">
    <name type="scientific">marine sediment metagenome</name>
    <dbReference type="NCBI Taxonomy" id="412755"/>
    <lineage>
        <taxon>unclassified sequences</taxon>
        <taxon>metagenomes</taxon>
        <taxon>ecological metagenomes</taxon>
    </lineage>
</organism>
<sequence length="221" mass="26045">MIQKKNLKASAQALEDNSSEDKEEGNAAEAAEASDEKTTKDEKKEIPQFDLSKLSLEGIVDLMFKLLNEFDIKEVKNHIETLKIDFQKKFKALIAEKKEAFIAESGNEIDFFYTSPIKGKFDELIREYKKRRQQIYKNIESEQKENLETRLLLIDELKALIDNADGSTMYKKFKVLQDKWRAVGQIPHAKYNDVWRTYDHHVERFYDLLHLNNDFRDLDFK</sequence>
<name>X0Z0Z6_9ZZZZ</name>
<protein>
    <recommendedName>
        <fullName evidence="3">DUF349 domain-containing protein</fullName>
    </recommendedName>
</protein>
<evidence type="ECO:0000256" key="1">
    <source>
        <dbReference type="SAM" id="MobiDB-lite"/>
    </source>
</evidence>
<dbReference type="Pfam" id="PF03993">
    <property type="entry name" value="DUF349"/>
    <property type="match status" value="1"/>
</dbReference>
<dbReference type="InterPro" id="IPR007139">
    <property type="entry name" value="DUF349"/>
</dbReference>
<feature type="non-terminal residue" evidence="2">
    <location>
        <position position="221"/>
    </location>
</feature>
<dbReference type="EMBL" id="BART01008439">
    <property type="protein sequence ID" value="GAG54168.1"/>
    <property type="molecule type" value="Genomic_DNA"/>
</dbReference>
<evidence type="ECO:0000313" key="2">
    <source>
        <dbReference type="EMBL" id="GAG54168.1"/>
    </source>
</evidence>
<reference evidence="2" key="1">
    <citation type="journal article" date="2014" name="Front. Microbiol.">
        <title>High frequency of phylogenetically diverse reductive dehalogenase-homologous genes in deep subseafloor sedimentary metagenomes.</title>
        <authorList>
            <person name="Kawai M."/>
            <person name="Futagami T."/>
            <person name="Toyoda A."/>
            <person name="Takaki Y."/>
            <person name="Nishi S."/>
            <person name="Hori S."/>
            <person name="Arai W."/>
            <person name="Tsubouchi T."/>
            <person name="Morono Y."/>
            <person name="Uchiyama I."/>
            <person name="Ito T."/>
            <person name="Fujiyama A."/>
            <person name="Inagaki F."/>
            <person name="Takami H."/>
        </authorList>
    </citation>
    <scope>NUCLEOTIDE SEQUENCE</scope>
    <source>
        <strain evidence="2">Expedition CK06-06</strain>
    </source>
</reference>
<feature type="compositionally biased region" description="Basic and acidic residues" evidence="1">
    <location>
        <begin position="34"/>
        <end position="44"/>
    </location>
</feature>